<dbReference type="InterPro" id="IPR036921">
    <property type="entry name" value="PurM-like_N_sf"/>
</dbReference>
<dbReference type="RefSeq" id="WP_198691409.1">
    <property type="nucleotide sequence ID" value="NZ_CAWPUD010000074.1"/>
</dbReference>
<dbReference type="Proteomes" id="UP000696184">
    <property type="component" value="Unassembled WGS sequence"/>
</dbReference>
<gene>
    <name evidence="9 12" type="primary">selD</name>
    <name evidence="12" type="ORF">H8A87_18740</name>
</gene>
<keyword evidence="4 9" id="KW-0547">Nucleotide-binding</keyword>
<accession>A0ABS0U9V5</accession>
<dbReference type="NCBIfam" id="NF002098">
    <property type="entry name" value="PRK00943.1"/>
    <property type="match status" value="1"/>
</dbReference>
<evidence type="ECO:0000256" key="3">
    <source>
        <dbReference type="ARBA" id="ARBA00022723"/>
    </source>
</evidence>
<comment type="function">
    <text evidence="9">Synthesizes selenophosphate from selenide and ATP.</text>
</comment>
<dbReference type="EC" id="2.7.9.3" evidence="9"/>
<comment type="cofactor">
    <cofactor evidence="9">
        <name>Mg(2+)</name>
        <dbReference type="ChEBI" id="CHEBI:18420"/>
    </cofactor>
    <text evidence="9">Binds 1 Mg(2+) ion per monomer.</text>
</comment>
<comment type="similarity">
    <text evidence="1 9">Belongs to the selenophosphate synthase 1 family. Class I subfamily.</text>
</comment>
<feature type="binding site" description="in other chain" evidence="9">
    <location>
        <position position="19"/>
    </location>
    <ligand>
        <name>ATP</name>
        <dbReference type="ChEBI" id="CHEBI:30616"/>
        <note>ligand shared between dimeric partners</note>
    </ligand>
</feature>
<dbReference type="PROSITE" id="PS51257">
    <property type="entry name" value="PROKAR_LIPOPROTEIN"/>
    <property type="match status" value="1"/>
</dbReference>
<feature type="binding site" description="in other chain" evidence="9">
    <location>
        <position position="67"/>
    </location>
    <ligand>
        <name>ATP</name>
        <dbReference type="ChEBI" id="CHEBI:30616"/>
        <note>ligand shared between dimeric partners</note>
    </ligand>
</feature>
<evidence type="ECO:0000256" key="6">
    <source>
        <dbReference type="ARBA" id="ARBA00022840"/>
    </source>
</evidence>
<dbReference type="GO" id="GO:0004756">
    <property type="term" value="F:selenide, water dikinase activity"/>
    <property type="evidence" value="ECO:0007669"/>
    <property type="project" value="UniProtKB-EC"/>
</dbReference>
<evidence type="ECO:0000256" key="8">
    <source>
        <dbReference type="ARBA" id="ARBA00023266"/>
    </source>
</evidence>
<dbReference type="SUPFAM" id="SSF56042">
    <property type="entry name" value="PurM C-terminal domain-like"/>
    <property type="match status" value="1"/>
</dbReference>
<evidence type="ECO:0000313" key="13">
    <source>
        <dbReference type="Proteomes" id="UP000696184"/>
    </source>
</evidence>
<keyword evidence="8 9" id="KW-0711">Selenium</keyword>
<keyword evidence="13" id="KW-1185">Reference proteome</keyword>
<dbReference type="InterPro" id="IPR010918">
    <property type="entry name" value="PurM-like_C_dom"/>
</dbReference>
<evidence type="ECO:0000256" key="1">
    <source>
        <dbReference type="ARBA" id="ARBA00008026"/>
    </source>
</evidence>
<evidence type="ECO:0000259" key="10">
    <source>
        <dbReference type="Pfam" id="PF00586"/>
    </source>
</evidence>
<dbReference type="Gene3D" id="3.30.1330.10">
    <property type="entry name" value="PurM-like, N-terminal domain"/>
    <property type="match status" value="1"/>
</dbReference>
<feature type="active site" evidence="9">
    <location>
        <position position="16"/>
    </location>
</feature>
<evidence type="ECO:0000313" key="12">
    <source>
        <dbReference type="EMBL" id="MBI6550666.1"/>
    </source>
</evidence>
<name>A0ABS0U9V5_9GAMM</name>
<evidence type="ECO:0000256" key="4">
    <source>
        <dbReference type="ARBA" id="ARBA00022741"/>
    </source>
</evidence>
<dbReference type="EMBL" id="JACOII010000072">
    <property type="protein sequence ID" value="MBI6550666.1"/>
    <property type="molecule type" value="Genomic_DNA"/>
</dbReference>
<proteinExistence type="inferred from homology"/>
<comment type="caution">
    <text evidence="12">The sequence shown here is derived from an EMBL/GenBank/DDBJ whole genome shotgun (WGS) entry which is preliminary data.</text>
</comment>
<feature type="binding site" evidence="9">
    <location>
        <position position="226"/>
    </location>
    <ligand>
        <name>Mg(2+)</name>
        <dbReference type="ChEBI" id="CHEBI:18420"/>
    </ligand>
</feature>
<dbReference type="InterPro" id="IPR004536">
    <property type="entry name" value="SPS/SelD"/>
</dbReference>
<evidence type="ECO:0000256" key="9">
    <source>
        <dbReference type="HAMAP-Rule" id="MF_00625"/>
    </source>
</evidence>
<dbReference type="InterPro" id="IPR036676">
    <property type="entry name" value="PurM-like_C_sf"/>
</dbReference>
<feature type="binding site" evidence="9">
    <location>
        <position position="90"/>
    </location>
    <ligand>
        <name>Mg(2+)</name>
        <dbReference type="ChEBI" id="CHEBI:18420"/>
    </ligand>
</feature>
<keyword evidence="3 9" id="KW-0479">Metal-binding</keyword>
<evidence type="ECO:0000256" key="5">
    <source>
        <dbReference type="ARBA" id="ARBA00022777"/>
    </source>
</evidence>
<evidence type="ECO:0000256" key="7">
    <source>
        <dbReference type="ARBA" id="ARBA00022842"/>
    </source>
</evidence>
<dbReference type="PANTHER" id="PTHR10256:SF0">
    <property type="entry name" value="INACTIVE SELENIDE, WATER DIKINASE-LIKE PROTEIN-RELATED"/>
    <property type="match status" value="1"/>
</dbReference>
<feature type="domain" description="PurM-like C-terminal" evidence="11">
    <location>
        <begin position="168"/>
        <end position="340"/>
    </location>
</feature>
<keyword evidence="6 9" id="KW-0067">ATP-binding</keyword>
<feature type="binding site" evidence="9">
    <location>
        <begin position="138"/>
        <end position="140"/>
    </location>
    <ligand>
        <name>ATP</name>
        <dbReference type="ChEBI" id="CHEBI:30616"/>
        <note>ligand shared between dimeric partners</note>
    </ligand>
</feature>
<dbReference type="Pfam" id="PF02769">
    <property type="entry name" value="AIRS_C"/>
    <property type="match status" value="1"/>
</dbReference>
<dbReference type="SUPFAM" id="SSF55326">
    <property type="entry name" value="PurM N-terminal domain-like"/>
    <property type="match status" value="1"/>
</dbReference>
<feature type="binding site" description="in other chain" evidence="9">
    <location>
        <begin position="47"/>
        <end position="49"/>
    </location>
    <ligand>
        <name>ATP</name>
        <dbReference type="ChEBI" id="CHEBI:30616"/>
        <note>ligand shared between dimeric partners</note>
    </ligand>
</feature>
<dbReference type="InterPro" id="IPR023061">
    <property type="entry name" value="SelD_I"/>
</dbReference>
<organism evidence="12 13">
    <name type="scientific">Xenorhabdus lircayensis</name>
    <dbReference type="NCBI Taxonomy" id="2763499"/>
    <lineage>
        <taxon>Bacteria</taxon>
        <taxon>Pseudomonadati</taxon>
        <taxon>Pseudomonadota</taxon>
        <taxon>Gammaproteobacteria</taxon>
        <taxon>Enterobacterales</taxon>
        <taxon>Morganellaceae</taxon>
        <taxon>Xenorhabdus</taxon>
    </lineage>
</organism>
<keyword evidence="2 9" id="KW-0808">Transferase</keyword>
<dbReference type="NCBIfam" id="TIGR00476">
    <property type="entry name" value="selD"/>
    <property type="match status" value="1"/>
</dbReference>
<dbReference type="PIRSF" id="PIRSF036407">
    <property type="entry name" value="Selenphspht_syn"/>
    <property type="match status" value="1"/>
</dbReference>
<sequence>MSTEIRLTQYSHGAGCGCKISPKVLETILHSEQAKFFDPNLLVGNETRDDAAVYDIGNGIGIISTTDFFMPIVDDPFDFGRIAATNAISDIYAMGGKPIMAIAILGWPIAKLSPEIAQKVIEGGRAVCKEAGISLAGGHSIDAPEPIFGLAVTGIINIERVKRNNRAKAGSLLFLTKPLGVGVLTTAEKKGLLQPEHQGVAKETMCRLNKAGTDFAGIDGVTAMTDVTGFGLLGHLGEVCEGSGVQAMVKFSQVPRLPDVDAYIEKGCVPGGTGRNFDSYGHLIGKMTVRQRHLLCDPQTSGGLLLAILPDAVEEAKAIARSHNIDLIAIGELTELGSGRALIEVIE</sequence>
<feature type="binding site" description="in other chain" evidence="9">
    <location>
        <position position="90"/>
    </location>
    <ligand>
        <name>ATP</name>
        <dbReference type="ChEBI" id="CHEBI:30616"/>
        <note>ligand shared between dimeric partners</note>
    </ligand>
</feature>
<dbReference type="Pfam" id="PF00586">
    <property type="entry name" value="AIRS"/>
    <property type="match status" value="1"/>
</dbReference>
<reference evidence="12 13" key="1">
    <citation type="submission" date="2020-08" db="EMBL/GenBank/DDBJ databases">
        <title>Description of Xenorhabdus lircayensis sp. nov., the symbiotic bacterium associated with the entomopathogenic nematode Steirnernema unicornum.</title>
        <authorList>
            <person name="Castaneda-Alvarez C."/>
            <person name="Prodan S."/>
            <person name="Zamorano A."/>
            <person name="San-Blas E."/>
            <person name="Aballay E."/>
        </authorList>
    </citation>
    <scope>NUCLEOTIDE SEQUENCE [LARGE SCALE GENOMIC DNA]</scope>
    <source>
        <strain evidence="12 13">VLS</strain>
    </source>
</reference>
<dbReference type="HAMAP" id="MF_00625">
    <property type="entry name" value="SelD"/>
    <property type="match status" value="1"/>
</dbReference>
<evidence type="ECO:0000256" key="2">
    <source>
        <dbReference type="ARBA" id="ARBA00022679"/>
    </source>
</evidence>
<keyword evidence="5 9" id="KW-0418">Kinase</keyword>
<feature type="domain" description="PurM-like N-terminal" evidence="10">
    <location>
        <begin position="49"/>
        <end position="156"/>
    </location>
</feature>
<dbReference type="Gene3D" id="3.90.650.10">
    <property type="entry name" value="PurM-like C-terminal domain"/>
    <property type="match status" value="1"/>
</dbReference>
<evidence type="ECO:0000259" key="11">
    <source>
        <dbReference type="Pfam" id="PF02769"/>
    </source>
</evidence>
<comment type="subunit">
    <text evidence="9">Homodimer.</text>
</comment>
<keyword evidence="7 9" id="KW-0460">Magnesium</keyword>
<dbReference type="PANTHER" id="PTHR10256">
    <property type="entry name" value="SELENIDE, WATER DIKINASE"/>
    <property type="match status" value="1"/>
</dbReference>
<comment type="catalytic activity">
    <reaction evidence="9">
        <text>hydrogenselenide + ATP + H2O = selenophosphate + AMP + phosphate + 2 H(+)</text>
        <dbReference type="Rhea" id="RHEA:18737"/>
        <dbReference type="ChEBI" id="CHEBI:15377"/>
        <dbReference type="ChEBI" id="CHEBI:15378"/>
        <dbReference type="ChEBI" id="CHEBI:16144"/>
        <dbReference type="ChEBI" id="CHEBI:29317"/>
        <dbReference type="ChEBI" id="CHEBI:30616"/>
        <dbReference type="ChEBI" id="CHEBI:43474"/>
        <dbReference type="ChEBI" id="CHEBI:456215"/>
        <dbReference type="EC" id="2.7.9.3"/>
    </reaction>
</comment>
<protein>
    <recommendedName>
        <fullName evidence="9">Selenide, water dikinase</fullName>
        <ecNumber evidence="9">2.7.9.3</ecNumber>
    </recommendedName>
    <alternativeName>
        <fullName evidence="9">Selenium donor protein</fullName>
    </alternativeName>
    <alternativeName>
        <fullName evidence="9">Selenophosphate synthase</fullName>
    </alternativeName>
</protein>
<dbReference type="InterPro" id="IPR016188">
    <property type="entry name" value="PurM-like_N"/>
</dbReference>
<feature type="site" description="Important for catalytic activity" evidence="9">
    <location>
        <position position="19"/>
    </location>
</feature>
<dbReference type="CDD" id="cd02195">
    <property type="entry name" value="SelD"/>
    <property type="match status" value="1"/>
</dbReference>
<feature type="binding site" evidence="9">
    <location>
        <position position="50"/>
    </location>
    <ligand>
        <name>Mg(2+)</name>
        <dbReference type="ChEBI" id="CHEBI:18420"/>
    </ligand>
</feature>